<evidence type="ECO:0000313" key="4">
    <source>
        <dbReference type="EMBL" id="SNB76660.1"/>
    </source>
</evidence>
<dbReference type="EMBL" id="FYEH01000015">
    <property type="protein sequence ID" value="SNB76660.1"/>
    <property type="molecule type" value="Genomic_DNA"/>
</dbReference>
<dbReference type="Proteomes" id="UP000197065">
    <property type="component" value="Unassembled WGS sequence"/>
</dbReference>
<dbReference type="AlphaFoldDB" id="A0A212RVA8"/>
<dbReference type="PROSITE" id="PS01173">
    <property type="entry name" value="LIPASE_GDXG_HIS"/>
    <property type="match status" value="1"/>
</dbReference>
<proteinExistence type="inferred from homology"/>
<evidence type="ECO:0000256" key="1">
    <source>
        <dbReference type="ARBA" id="ARBA00010515"/>
    </source>
</evidence>
<comment type="similarity">
    <text evidence="1">Belongs to the 'GDXG' lipolytic enzyme family.</text>
</comment>
<dbReference type="PANTHER" id="PTHR48081:SF8">
    <property type="entry name" value="ALPHA_BETA HYDROLASE FOLD-3 DOMAIN-CONTAINING PROTEIN-RELATED"/>
    <property type="match status" value="1"/>
</dbReference>
<dbReference type="RefSeq" id="WP_088562638.1">
    <property type="nucleotide sequence ID" value="NZ_FYEH01000015.1"/>
</dbReference>
<protein>
    <submittedName>
        <fullName evidence="4">Acetyl esterase</fullName>
    </submittedName>
</protein>
<dbReference type="SUPFAM" id="SSF53474">
    <property type="entry name" value="alpha/beta-Hydrolases"/>
    <property type="match status" value="1"/>
</dbReference>
<accession>A0A212RVA8</accession>
<evidence type="ECO:0000313" key="5">
    <source>
        <dbReference type="Proteomes" id="UP000197065"/>
    </source>
</evidence>
<keyword evidence="2" id="KW-0378">Hydrolase</keyword>
<evidence type="ECO:0000259" key="3">
    <source>
        <dbReference type="Pfam" id="PF07859"/>
    </source>
</evidence>
<dbReference type="InterPro" id="IPR002168">
    <property type="entry name" value="Lipase_GDXG_HIS_AS"/>
</dbReference>
<dbReference type="InterPro" id="IPR050300">
    <property type="entry name" value="GDXG_lipolytic_enzyme"/>
</dbReference>
<keyword evidence="5" id="KW-1185">Reference proteome</keyword>
<dbReference type="Pfam" id="PF07859">
    <property type="entry name" value="Abhydrolase_3"/>
    <property type="match status" value="1"/>
</dbReference>
<sequence>MSKIPTLDLDAAPNAETAALIRHLAREEGRLADWLTLDAPAGRALAEETNRRWNVDLPPLALVRHLKIQANDELGTPTLAARLFAPANAHGVLLYVHGGGWAFCSLATHERAMRLLALASGMAVVGVAYRLAPEHPFPVPLLDTVAAWRALSDGQIVGGGPYAIGGDSAGANLALAAMLHEQREGRVLPRLALLYYGVYANDHSTPSHRAYGRGFGLTTQGMERYWAWYIPDASNRANPLASPLLAEDAALAGLPPLWLNAAGLDPLASDSLLLAARLRDLGRDDPIVLHAGVLHGFMQQATVVTEGRQAFQMSGDWAREILA</sequence>
<dbReference type="PANTHER" id="PTHR48081">
    <property type="entry name" value="AB HYDROLASE SUPERFAMILY PROTEIN C4A8.06C"/>
    <property type="match status" value="1"/>
</dbReference>
<organism evidence="4 5">
    <name type="scientific">Arboricoccus pini</name>
    <dbReference type="NCBI Taxonomy" id="1963835"/>
    <lineage>
        <taxon>Bacteria</taxon>
        <taxon>Pseudomonadati</taxon>
        <taxon>Pseudomonadota</taxon>
        <taxon>Alphaproteobacteria</taxon>
        <taxon>Geminicoccales</taxon>
        <taxon>Geminicoccaceae</taxon>
        <taxon>Arboricoccus</taxon>
    </lineage>
</organism>
<dbReference type="InterPro" id="IPR013094">
    <property type="entry name" value="AB_hydrolase_3"/>
</dbReference>
<dbReference type="InterPro" id="IPR029058">
    <property type="entry name" value="AB_hydrolase_fold"/>
</dbReference>
<reference evidence="4 5" key="1">
    <citation type="submission" date="2017-06" db="EMBL/GenBank/DDBJ databases">
        <authorList>
            <person name="Kim H.J."/>
            <person name="Triplett B.A."/>
        </authorList>
    </citation>
    <scope>NUCLEOTIDE SEQUENCE [LARGE SCALE GENOMIC DNA]</scope>
    <source>
        <strain evidence="4 5">B29T1</strain>
    </source>
</reference>
<gene>
    <name evidence="4" type="ORF">SAMN07250955_11553</name>
</gene>
<dbReference type="GO" id="GO:0016787">
    <property type="term" value="F:hydrolase activity"/>
    <property type="evidence" value="ECO:0007669"/>
    <property type="project" value="UniProtKB-KW"/>
</dbReference>
<feature type="domain" description="Alpha/beta hydrolase fold-3" evidence="3">
    <location>
        <begin position="93"/>
        <end position="298"/>
    </location>
</feature>
<dbReference type="OrthoDB" id="9806180at2"/>
<evidence type="ECO:0000256" key="2">
    <source>
        <dbReference type="ARBA" id="ARBA00022801"/>
    </source>
</evidence>
<dbReference type="Gene3D" id="3.40.50.1820">
    <property type="entry name" value="alpha/beta hydrolase"/>
    <property type="match status" value="1"/>
</dbReference>
<name>A0A212RVA8_9PROT</name>